<dbReference type="InterPro" id="IPR002178">
    <property type="entry name" value="PTS_EIIA_type-2_dom"/>
</dbReference>
<organism evidence="2 3">
    <name type="scientific">Thioalkalivibrio sulfidiphilus (strain HL-EbGR7)</name>
    <dbReference type="NCBI Taxonomy" id="396588"/>
    <lineage>
        <taxon>Bacteria</taxon>
        <taxon>Pseudomonadati</taxon>
        <taxon>Pseudomonadota</taxon>
        <taxon>Gammaproteobacteria</taxon>
        <taxon>Chromatiales</taxon>
        <taxon>Ectothiorhodospiraceae</taxon>
        <taxon>Thioalkalivibrio</taxon>
    </lineage>
</organism>
<dbReference type="Proteomes" id="UP000002383">
    <property type="component" value="Chromosome"/>
</dbReference>
<protein>
    <submittedName>
        <fullName evidence="2">PTS IIA-like nitrogen-regulatory protein PtsN</fullName>
    </submittedName>
</protein>
<dbReference type="CDD" id="cd00211">
    <property type="entry name" value="PTS_IIA_fru"/>
    <property type="match status" value="1"/>
</dbReference>
<keyword evidence="3" id="KW-1185">Reference proteome</keyword>
<name>B8GMI4_THISH</name>
<dbReference type="GO" id="GO:0030295">
    <property type="term" value="F:protein kinase activator activity"/>
    <property type="evidence" value="ECO:0007669"/>
    <property type="project" value="TreeGrafter"/>
</dbReference>
<evidence type="ECO:0000313" key="3">
    <source>
        <dbReference type="Proteomes" id="UP000002383"/>
    </source>
</evidence>
<dbReference type="STRING" id="396588.Tgr7_0724"/>
<accession>B8GMI4</accession>
<dbReference type="SUPFAM" id="SSF55804">
    <property type="entry name" value="Phoshotransferase/anion transport protein"/>
    <property type="match status" value="1"/>
</dbReference>
<dbReference type="InterPro" id="IPR016152">
    <property type="entry name" value="PTrfase/Anion_transptr"/>
</dbReference>
<reference evidence="2 3" key="1">
    <citation type="journal article" date="2011" name="Stand. Genomic Sci.">
        <title>Complete genome sequence of 'Thioalkalivibrio sulfidophilus' HL-EbGr7.</title>
        <authorList>
            <person name="Muyzer G."/>
            <person name="Sorokin D.Y."/>
            <person name="Mavromatis K."/>
            <person name="Lapidus A."/>
            <person name="Clum A."/>
            <person name="Ivanova N."/>
            <person name="Pati A."/>
            <person name="d'Haeseleer P."/>
            <person name="Woyke T."/>
            <person name="Kyrpides N.C."/>
        </authorList>
    </citation>
    <scope>NUCLEOTIDE SEQUENCE [LARGE SCALE GENOMIC DNA]</scope>
    <source>
        <strain evidence="2 3">HL-EbGR7</strain>
    </source>
</reference>
<evidence type="ECO:0000313" key="2">
    <source>
        <dbReference type="EMBL" id="ACL71816.1"/>
    </source>
</evidence>
<evidence type="ECO:0000259" key="1">
    <source>
        <dbReference type="PROSITE" id="PS51094"/>
    </source>
</evidence>
<gene>
    <name evidence="2" type="ordered locus">Tgr7_0724</name>
</gene>
<sequence>MNIGQLLAPERVSRTGEISSKKRVLETLSEMLSTSQPDLSSGEIFESLISRERLGSTGLGHGVAIPHGRVAGVKNAVAALIKLERGVDYDAPDREPVDLLFALLVPQESTDEHLEILATLARMFADPSTLASLRSADDGETLLDQVRHWDGNGDGATP</sequence>
<dbReference type="HOGENOM" id="CLU_072531_5_2_6"/>
<dbReference type="PANTHER" id="PTHR47738">
    <property type="entry name" value="PTS SYSTEM FRUCTOSE-LIKE EIIA COMPONENT-RELATED"/>
    <property type="match status" value="1"/>
</dbReference>
<dbReference type="EMBL" id="CP001339">
    <property type="protein sequence ID" value="ACL71816.1"/>
    <property type="molecule type" value="Genomic_DNA"/>
</dbReference>
<feature type="domain" description="PTS EIIA type-2" evidence="1">
    <location>
        <begin position="5"/>
        <end position="149"/>
    </location>
</feature>
<proteinExistence type="predicted"/>
<dbReference type="AlphaFoldDB" id="B8GMI4"/>
<dbReference type="eggNOG" id="COG1762">
    <property type="taxonomic scope" value="Bacteria"/>
</dbReference>
<dbReference type="InterPro" id="IPR051541">
    <property type="entry name" value="PTS_SugarTrans_NitroReg"/>
</dbReference>
<dbReference type="PROSITE" id="PS00372">
    <property type="entry name" value="PTS_EIIA_TYPE_2_HIS"/>
    <property type="match status" value="1"/>
</dbReference>
<dbReference type="RefSeq" id="WP_012637304.1">
    <property type="nucleotide sequence ID" value="NC_011901.1"/>
</dbReference>
<dbReference type="OrthoDB" id="95460at2"/>
<dbReference type="Pfam" id="PF00359">
    <property type="entry name" value="PTS_EIIA_2"/>
    <property type="match status" value="1"/>
</dbReference>
<dbReference type="Gene3D" id="3.40.930.10">
    <property type="entry name" value="Mannitol-specific EII, Chain A"/>
    <property type="match status" value="1"/>
</dbReference>
<dbReference type="PANTHER" id="PTHR47738:SF1">
    <property type="entry name" value="NITROGEN REGULATORY PROTEIN"/>
    <property type="match status" value="1"/>
</dbReference>
<dbReference type="PROSITE" id="PS51094">
    <property type="entry name" value="PTS_EIIA_TYPE_2"/>
    <property type="match status" value="1"/>
</dbReference>
<dbReference type="KEGG" id="tgr:Tgr7_0724"/>